<evidence type="ECO:0000256" key="1">
    <source>
        <dbReference type="SAM" id="SignalP"/>
    </source>
</evidence>
<gene>
    <name evidence="2" type="ORF">A2519_15400</name>
</gene>
<dbReference type="AlphaFoldDB" id="A0A1F7F9Q3"/>
<organism evidence="2 3">
    <name type="scientific">Candidatus Raymondbacteria bacterium RIFOXYD12_FULL_49_13</name>
    <dbReference type="NCBI Taxonomy" id="1817890"/>
    <lineage>
        <taxon>Bacteria</taxon>
        <taxon>Raymondiibacteriota</taxon>
    </lineage>
</organism>
<sequence length="511" mass="54097">MISRIAISAIVLAGLLAANSAALSITSDPILVAFARRPLDHAYSYQITTDAPGGSNVVYSLEIAPAGMTIDADGLIAWVPEHEQAYYNDVTVKAVVGIDETTQSFKVFVHGINNATKLNILFKNMDFNNTHTAERPCRHMIFHIGDSQTYQQLWGNQMLAACTGPVPTHYPRFWGAYQPDNSTICSELLNSGNIGQSFMRTGGHGSNYGNNSGMQASWGVGITPTAIQNNCDGGWAATVAFGHNDAAAGVSAATFSSNMEAICDTLLNRNIIPIVFAIPDGVPGGGWGSATALALYPEYADSIVAMAKRKNIPCADLRGGCQTAVNMEAATLTAGSLLNDAVHYRWDDAPPANTNGLHNWKGAMNIAMHELAHLVGFLYDCGAKAPVVGNSSYYPRGIPLDSSRVAWTSIEEGLVTAPTPITGTSVTASPNPFNPSTEITCTFAGAKNYAVSLGIYGISGSRITQLYSGNIKGKQAAAKFTWNASGIAAGMYVTLLQVNGKVFSKKLILAK</sequence>
<feature type="signal peptide" evidence="1">
    <location>
        <begin position="1"/>
        <end position="24"/>
    </location>
</feature>
<dbReference type="GO" id="GO:0005509">
    <property type="term" value="F:calcium ion binding"/>
    <property type="evidence" value="ECO:0007669"/>
    <property type="project" value="InterPro"/>
</dbReference>
<evidence type="ECO:0008006" key="4">
    <source>
        <dbReference type="Google" id="ProtNLM"/>
    </source>
</evidence>
<reference evidence="2 3" key="1">
    <citation type="journal article" date="2016" name="Nat. Commun.">
        <title>Thousands of microbial genomes shed light on interconnected biogeochemical processes in an aquifer system.</title>
        <authorList>
            <person name="Anantharaman K."/>
            <person name="Brown C.T."/>
            <person name="Hug L.A."/>
            <person name="Sharon I."/>
            <person name="Castelle C.J."/>
            <person name="Probst A.J."/>
            <person name="Thomas B.C."/>
            <person name="Singh A."/>
            <person name="Wilkins M.J."/>
            <person name="Karaoz U."/>
            <person name="Brodie E.L."/>
            <person name="Williams K.H."/>
            <person name="Hubbard S.S."/>
            <person name="Banfield J.F."/>
        </authorList>
    </citation>
    <scope>NUCLEOTIDE SEQUENCE [LARGE SCALE GENOMIC DNA]</scope>
</reference>
<evidence type="ECO:0000313" key="2">
    <source>
        <dbReference type="EMBL" id="OGK03400.1"/>
    </source>
</evidence>
<evidence type="ECO:0000313" key="3">
    <source>
        <dbReference type="Proteomes" id="UP000179243"/>
    </source>
</evidence>
<keyword evidence="1" id="KW-0732">Signal</keyword>
<feature type="chain" id="PRO_5009528526" description="Secretion system C-terminal sorting domain-containing protein" evidence="1">
    <location>
        <begin position="25"/>
        <end position="511"/>
    </location>
</feature>
<dbReference type="InterPro" id="IPR013783">
    <property type="entry name" value="Ig-like_fold"/>
</dbReference>
<dbReference type="InterPro" id="IPR015919">
    <property type="entry name" value="Cadherin-like_sf"/>
</dbReference>
<name>A0A1F7F9Q3_UNCRA</name>
<dbReference type="Proteomes" id="UP000179243">
    <property type="component" value="Unassembled WGS sequence"/>
</dbReference>
<protein>
    <recommendedName>
        <fullName evidence="4">Secretion system C-terminal sorting domain-containing protein</fullName>
    </recommendedName>
</protein>
<dbReference type="GO" id="GO:0016020">
    <property type="term" value="C:membrane"/>
    <property type="evidence" value="ECO:0007669"/>
    <property type="project" value="InterPro"/>
</dbReference>
<dbReference type="EMBL" id="MFYX01000090">
    <property type="protein sequence ID" value="OGK03400.1"/>
    <property type="molecule type" value="Genomic_DNA"/>
</dbReference>
<dbReference type="SUPFAM" id="SSF52266">
    <property type="entry name" value="SGNH hydrolase"/>
    <property type="match status" value="1"/>
</dbReference>
<dbReference type="SUPFAM" id="SSF49313">
    <property type="entry name" value="Cadherin-like"/>
    <property type="match status" value="1"/>
</dbReference>
<comment type="caution">
    <text evidence="2">The sequence shown here is derived from an EMBL/GenBank/DDBJ whole genome shotgun (WGS) entry which is preliminary data.</text>
</comment>
<proteinExistence type="predicted"/>
<dbReference type="InterPro" id="IPR036514">
    <property type="entry name" value="SGNH_hydro_sf"/>
</dbReference>
<dbReference type="Gene3D" id="2.60.40.10">
    <property type="entry name" value="Immunoglobulins"/>
    <property type="match status" value="1"/>
</dbReference>
<dbReference type="Gene3D" id="3.40.50.1110">
    <property type="entry name" value="SGNH hydrolase"/>
    <property type="match status" value="1"/>
</dbReference>
<accession>A0A1F7F9Q3</accession>